<protein>
    <submittedName>
        <fullName evidence="2">Predicted protein</fullName>
    </submittedName>
</protein>
<organism evidence="3">
    <name type="scientific">Arabidopsis lyrata subsp. lyrata</name>
    <name type="common">Lyre-leaved rock-cress</name>
    <dbReference type="NCBI Taxonomy" id="81972"/>
    <lineage>
        <taxon>Eukaryota</taxon>
        <taxon>Viridiplantae</taxon>
        <taxon>Streptophyta</taxon>
        <taxon>Embryophyta</taxon>
        <taxon>Tracheophyta</taxon>
        <taxon>Spermatophyta</taxon>
        <taxon>Magnoliopsida</taxon>
        <taxon>eudicotyledons</taxon>
        <taxon>Gunneridae</taxon>
        <taxon>Pentapetalae</taxon>
        <taxon>rosids</taxon>
        <taxon>malvids</taxon>
        <taxon>Brassicales</taxon>
        <taxon>Brassicaceae</taxon>
        <taxon>Camelineae</taxon>
        <taxon>Arabidopsis</taxon>
    </lineage>
</organism>
<keyword evidence="3" id="KW-1185">Reference proteome</keyword>
<evidence type="ECO:0000313" key="2">
    <source>
        <dbReference type="EMBL" id="EFH66037.1"/>
    </source>
</evidence>
<evidence type="ECO:0000256" key="1">
    <source>
        <dbReference type="SAM" id="MobiDB-lite"/>
    </source>
</evidence>
<dbReference type="AlphaFoldDB" id="D7KKK1"/>
<dbReference type="Proteomes" id="UP000008694">
    <property type="component" value="Unassembled WGS sequence"/>
</dbReference>
<proteinExistence type="predicted"/>
<sequence>MECSLSSGRANPNFNFETRQNDGRKMEKRLKDDVIKLRTYTSFYIAKVPVFIRHETST</sequence>
<name>D7KKK1_ARALL</name>
<feature type="compositionally biased region" description="Polar residues" evidence="1">
    <location>
        <begin position="1"/>
        <end position="18"/>
    </location>
</feature>
<gene>
    <name evidence="2" type="ORF">ARALYDRAFT_888249</name>
</gene>
<evidence type="ECO:0000313" key="3">
    <source>
        <dbReference type="Proteomes" id="UP000008694"/>
    </source>
</evidence>
<dbReference type="Gramene" id="scaffold_101043.1">
    <property type="protein sequence ID" value="scaffold_101043.1"/>
    <property type="gene ID" value="scaffold_101043.1"/>
</dbReference>
<reference evidence="3" key="1">
    <citation type="journal article" date="2011" name="Nat. Genet.">
        <title>The Arabidopsis lyrata genome sequence and the basis of rapid genome size change.</title>
        <authorList>
            <person name="Hu T.T."/>
            <person name="Pattyn P."/>
            <person name="Bakker E.G."/>
            <person name="Cao J."/>
            <person name="Cheng J.-F."/>
            <person name="Clark R.M."/>
            <person name="Fahlgren N."/>
            <person name="Fawcett J.A."/>
            <person name="Grimwood J."/>
            <person name="Gundlach H."/>
            <person name="Haberer G."/>
            <person name="Hollister J.D."/>
            <person name="Ossowski S."/>
            <person name="Ottilar R.P."/>
            <person name="Salamov A.A."/>
            <person name="Schneeberger K."/>
            <person name="Spannagl M."/>
            <person name="Wang X."/>
            <person name="Yang L."/>
            <person name="Nasrallah M.E."/>
            <person name="Bergelson J."/>
            <person name="Carrington J.C."/>
            <person name="Gaut B.S."/>
            <person name="Schmutz J."/>
            <person name="Mayer K.F.X."/>
            <person name="Van de Peer Y."/>
            <person name="Grigoriev I.V."/>
            <person name="Nordborg M."/>
            <person name="Weigel D."/>
            <person name="Guo Y.-L."/>
        </authorList>
    </citation>
    <scope>NUCLEOTIDE SEQUENCE [LARGE SCALE GENOMIC DNA]</scope>
    <source>
        <strain evidence="3">cv. MN47</strain>
    </source>
</reference>
<dbReference type="EMBL" id="GL348713">
    <property type="protein sequence ID" value="EFH66037.1"/>
    <property type="molecule type" value="Genomic_DNA"/>
</dbReference>
<dbReference type="HOGENOM" id="CLU_2981738_0_0_1"/>
<accession>D7KKK1</accession>
<feature type="region of interest" description="Disordered" evidence="1">
    <location>
        <begin position="1"/>
        <end position="22"/>
    </location>
</feature>